<keyword evidence="1" id="KW-0547">Nucleotide-binding</keyword>
<dbReference type="InterPro" id="IPR003593">
    <property type="entry name" value="AAA+_ATPase"/>
</dbReference>
<dbReference type="InterPro" id="IPR000014">
    <property type="entry name" value="PAS"/>
</dbReference>
<dbReference type="PANTHER" id="PTHR32071">
    <property type="entry name" value="TRANSCRIPTIONAL REGULATORY PROTEIN"/>
    <property type="match status" value="1"/>
</dbReference>
<evidence type="ECO:0000256" key="1">
    <source>
        <dbReference type="ARBA" id="ARBA00022741"/>
    </source>
</evidence>
<dbReference type="InterPro" id="IPR035965">
    <property type="entry name" value="PAS-like_dom_sf"/>
</dbReference>
<dbReference type="PANTHER" id="PTHR32071:SF57">
    <property type="entry name" value="C4-DICARBOXYLATE TRANSPORT TRANSCRIPTIONAL REGULATORY PROTEIN DCTD"/>
    <property type="match status" value="1"/>
</dbReference>
<dbReference type="Pfam" id="PF00158">
    <property type="entry name" value="Sigma54_activat"/>
    <property type="match status" value="1"/>
</dbReference>
<dbReference type="PROSITE" id="PS50112">
    <property type="entry name" value="PAS"/>
    <property type="match status" value="1"/>
</dbReference>
<dbReference type="Proteomes" id="UP001314796">
    <property type="component" value="Unassembled WGS sequence"/>
</dbReference>
<accession>A0ABS2NMW0</accession>
<dbReference type="SUPFAM" id="SSF52540">
    <property type="entry name" value="P-loop containing nucleoside triphosphate hydrolases"/>
    <property type="match status" value="1"/>
</dbReference>
<dbReference type="InterPro" id="IPR036388">
    <property type="entry name" value="WH-like_DNA-bd_sf"/>
</dbReference>
<dbReference type="SUPFAM" id="SSF55785">
    <property type="entry name" value="PYP-like sensor domain (PAS domain)"/>
    <property type="match status" value="1"/>
</dbReference>
<protein>
    <submittedName>
        <fullName evidence="5">Transcriptional regulator with PAS, ATPase and Fis domain</fullName>
    </submittedName>
</protein>
<dbReference type="PROSITE" id="PS00676">
    <property type="entry name" value="SIGMA54_INTERACT_2"/>
    <property type="match status" value="1"/>
</dbReference>
<dbReference type="Pfam" id="PF25601">
    <property type="entry name" value="AAA_lid_14"/>
    <property type="match status" value="1"/>
</dbReference>
<dbReference type="Pfam" id="PF08461">
    <property type="entry name" value="WHD_RNase_R"/>
    <property type="match status" value="1"/>
</dbReference>
<dbReference type="PROSITE" id="PS00675">
    <property type="entry name" value="SIGMA54_INTERACT_1"/>
    <property type="match status" value="1"/>
</dbReference>
<evidence type="ECO:0000259" key="3">
    <source>
        <dbReference type="PROSITE" id="PS50045"/>
    </source>
</evidence>
<dbReference type="InterPro" id="IPR027417">
    <property type="entry name" value="P-loop_NTPase"/>
</dbReference>
<dbReference type="Gene3D" id="3.30.450.20">
    <property type="entry name" value="PAS domain"/>
    <property type="match status" value="1"/>
</dbReference>
<evidence type="ECO:0000313" key="5">
    <source>
        <dbReference type="EMBL" id="MBM7614285.1"/>
    </source>
</evidence>
<dbReference type="CDD" id="cd00009">
    <property type="entry name" value="AAA"/>
    <property type="match status" value="1"/>
</dbReference>
<dbReference type="InterPro" id="IPR058031">
    <property type="entry name" value="AAA_lid_NorR"/>
</dbReference>
<sequence>MEETKKVILITGTEDTRISLHKQIQQFIYPLGVVESYASDEGLPSMVSGDLIVLSTQLLMDEVVHVLDESIPLVIARRMINYDFIDKILVLPKGKNVLLVNDVQETTIETIEYLKRLGIDHLNYYPYYPGGEVNLECTIAITPGEAHLVPTHIKEVIDIGPRLIDMTSIMEIFRKLNILDERADALSEKYIKKIIQMAKKLAQYSSEKTALNQQLMMVINNMNDAIIVADEKGTIQLMNDNMETLLKIPKKRVLQQNIRYYLQDQALQDFIFGECQNRSRILSFRQQDFVVERFWMDESNLLVVTFKNPHETLEIERKLKRELINKGYVAKYHFNNIIGESKRIQEAKAIAKKLAPVDYTILIEGESGTGKELFASAIHNSSKRKEGPFLGVNFSALSEELVESELFGYEEGAFTGAKKGGKIGLFEQANGGTIFLDEIGDISHKIQTRLLRVLQEKELMRVGGSRNIPIDVRIIAATNKNLLEMIETGEFREDLYHRLKSLYLHLPPLRTRKEDLQLLLSYFLKQEGKGKIKIQQEVVQQLTEYNWYGNVRELRNIINYMVAVCDDNLIQLKDLPDKHFFQKAKPHNNINLNVDEDITKLENYGDIREFLKIMEKIEDAGGSGDNIGRGRLVSILKDEGFPLTEQKVRYRLDILEELGYINKGKGRRGSKITLRGKEILTKIISLG</sequence>
<keyword evidence="2" id="KW-0067">ATP-binding</keyword>
<dbReference type="InterPro" id="IPR025943">
    <property type="entry name" value="Sigma_54_int_dom_ATP-bd_2"/>
</dbReference>
<organism evidence="5 6">
    <name type="scientific">Alkaliphilus hydrothermalis</name>
    <dbReference type="NCBI Taxonomy" id="1482730"/>
    <lineage>
        <taxon>Bacteria</taxon>
        <taxon>Bacillati</taxon>
        <taxon>Bacillota</taxon>
        <taxon>Clostridia</taxon>
        <taxon>Peptostreptococcales</taxon>
        <taxon>Natronincolaceae</taxon>
        <taxon>Alkaliphilus</taxon>
    </lineage>
</organism>
<gene>
    <name evidence="5" type="ORF">JOC73_000796</name>
</gene>
<dbReference type="Pfam" id="PF00989">
    <property type="entry name" value="PAS"/>
    <property type="match status" value="1"/>
</dbReference>
<dbReference type="EMBL" id="JAFBEE010000003">
    <property type="protein sequence ID" value="MBM7614285.1"/>
    <property type="molecule type" value="Genomic_DNA"/>
</dbReference>
<dbReference type="InterPro" id="IPR002078">
    <property type="entry name" value="Sigma_54_int"/>
</dbReference>
<dbReference type="Gene3D" id="1.10.10.10">
    <property type="entry name" value="Winged helix-like DNA-binding domain superfamily/Winged helix DNA-binding domain"/>
    <property type="match status" value="1"/>
</dbReference>
<keyword evidence="6" id="KW-1185">Reference proteome</keyword>
<dbReference type="InterPro" id="IPR013668">
    <property type="entry name" value="RNase_R_HTH_12"/>
</dbReference>
<feature type="domain" description="PAS" evidence="4">
    <location>
        <begin position="211"/>
        <end position="257"/>
    </location>
</feature>
<dbReference type="InterPro" id="IPR025662">
    <property type="entry name" value="Sigma_54_int_dom_ATP-bd_1"/>
</dbReference>
<evidence type="ECO:0000256" key="2">
    <source>
        <dbReference type="ARBA" id="ARBA00022840"/>
    </source>
</evidence>
<dbReference type="RefSeq" id="WP_204400562.1">
    <property type="nucleotide sequence ID" value="NZ_JAFBEE010000003.1"/>
</dbReference>
<dbReference type="PROSITE" id="PS50045">
    <property type="entry name" value="SIGMA54_INTERACT_4"/>
    <property type="match status" value="1"/>
</dbReference>
<dbReference type="InterPro" id="IPR013767">
    <property type="entry name" value="PAS_fold"/>
</dbReference>
<evidence type="ECO:0000259" key="4">
    <source>
        <dbReference type="PROSITE" id="PS50112"/>
    </source>
</evidence>
<dbReference type="SMART" id="SM00382">
    <property type="entry name" value="AAA"/>
    <property type="match status" value="1"/>
</dbReference>
<name>A0ABS2NMW0_9FIRM</name>
<dbReference type="Gene3D" id="3.40.50.300">
    <property type="entry name" value="P-loop containing nucleotide triphosphate hydrolases"/>
    <property type="match status" value="1"/>
</dbReference>
<reference evidence="5 6" key="1">
    <citation type="submission" date="2021-01" db="EMBL/GenBank/DDBJ databases">
        <title>Genomic Encyclopedia of Type Strains, Phase IV (KMG-IV): sequencing the most valuable type-strain genomes for metagenomic binning, comparative biology and taxonomic classification.</title>
        <authorList>
            <person name="Goeker M."/>
        </authorList>
    </citation>
    <scope>NUCLEOTIDE SEQUENCE [LARGE SCALE GENOMIC DNA]</scope>
    <source>
        <strain evidence="5 6">DSM 25890</strain>
    </source>
</reference>
<comment type="caution">
    <text evidence="5">The sequence shown here is derived from an EMBL/GenBank/DDBJ whole genome shotgun (WGS) entry which is preliminary data.</text>
</comment>
<proteinExistence type="predicted"/>
<dbReference type="Gene3D" id="1.10.8.60">
    <property type="match status" value="1"/>
</dbReference>
<evidence type="ECO:0000313" key="6">
    <source>
        <dbReference type="Proteomes" id="UP001314796"/>
    </source>
</evidence>
<dbReference type="SMART" id="SM00091">
    <property type="entry name" value="PAS"/>
    <property type="match status" value="1"/>
</dbReference>
<feature type="domain" description="Sigma-54 factor interaction" evidence="3">
    <location>
        <begin position="337"/>
        <end position="563"/>
    </location>
</feature>